<dbReference type="InterPro" id="IPR046532">
    <property type="entry name" value="DUF6597"/>
</dbReference>
<dbReference type="PANTHER" id="PTHR46796:SF13">
    <property type="entry name" value="HTH-TYPE TRANSCRIPTIONAL ACTIVATOR RHAS"/>
    <property type="match status" value="1"/>
</dbReference>
<evidence type="ECO:0000256" key="2">
    <source>
        <dbReference type="ARBA" id="ARBA00023125"/>
    </source>
</evidence>
<dbReference type="Gene3D" id="1.10.10.60">
    <property type="entry name" value="Homeodomain-like"/>
    <property type="match status" value="1"/>
</dbReference>
<dbReference type="GO" id="GO:0043565">
    <property type="term" value="F:sequence-specific DNA binding"/>
    <property type="evidence" value="ECO:0007669"/>
    <property type="project" value="InterPro"/>
</dbReference>
<reference evidence="5 6" key="1">
    <citation type="submission" date="2018-09" db="EMBL/GenBank/DDBJ databases">
        <title>Cohnella cavernae sp. nov., isolated from a karst cave.</title>
        <authorList>
            <person name="Zhu H."/>
        </authorList>
    </citation>
    <scope>NUCLEOTIDE SEQUENCE [LARGE SCALE GENOMIC DNA]</scope>
    <source>
        <strain evidence="5 6">K2E09-144</strain>
    </source>
</reference>
<protein>
    <submittedName>
        <fullName evidence="5">AraC family transcriptional regulator</fullName>
    </submittedName>
</protein>
<dbReference type="GO" id="GO:0003700">
    <property type="term" value="F:DNA-binding transcription factor activity"/>
    <property type="evidence" value="ECO:0007669"/>
    <property type="project" value="InterPro"/>
</dbReference>
<evidence type="ECO:0000313" key="6">
    <source>
        <dbReference type="Proteomes" id="UP000266340"/>
    </source>
</evidence>
<dbReference type="EMBL" id="QXJM01000021">
    <property type="protein sequence ID" value="RIE04923.1"/>
    <property type="molecule type" value="Genomic_DNA"/>
</dbReference>
<dbReference type="Pfam" id="PF12833">
    <property type="entry name" value="HTH_18"/>
    <property type="match status" value="1"/>
</dbReference>
<feature type="domain" description="HTH araC/xylS-type" evidence="4">
    <location>
        <begin position="189"/>
        <end position="262"/>
    </location>
</feature>
<dbReference type="RefSeq" id="WP_119147776.1">
    <property type="nucleotide sequence ID" value="NZ_QXJM01000021.1"/>
</dbReference>
<dbReference type="PANTHER" id="PTHR46796">
    <property type="entry name" value="HTH-TYPE TRANSCRIPTIONAL ACTIVATOR RHAS-RELATED"/>
    <property type="match status" value="1"/>
</dbReference>
<keyword evidence="2" id="KW-0238">DNA-binding</keyword>
<dbReference type="SMART" id="SM00342">
    <property type="entry name" value="HTH_ARAC"/>
    <property type="match status" value="1"/>
</dbReference>
<dbReference type="AlphaFoldDB" id="A0A398CQV9"/>
<keyword evidence="1" id="KW-0805">Transcription regulation</keyword>
<dbReference type="InterPro" id="IPR018060">
    <property type="entry name" value="HTH_AraC"/>
</dbReference>
<dbReference type="OrthoDB" id="323290at2"/>
<dbReference type="PROSITE" id="PS01124">
    <property type="entry name" value="HTH_ARAC_FAMILY_2"/>
    <property type="match status" value="1"/>
</dbReference>
<keyword evidence="6" id="KW-1185">Reference proteome</keyword>
<sequence>MRSGYQPIQSPRFQRNLQHSGYKYREYAPSESLASHVACYWTMDFHAGDGNQVHRILPDGCVDIIIDLRSPSCRKAAFVAGLMAQYEVMTLTEAQSSFGIRFFIESAQTVLKFPVSAFIGSPIFLEDIWGEEGLFIVEEILAADTASEIVEIVERRLNLLFSCNVVSSSSLLHASMQYMYAFKGSISPSELAEKLSFSERHLRRIFDRELGMSPKEMLGIVRFQSMLQELHSGVHSSFTDIAMKYGYYDQSHFIKASSAITGCPKQLGKSTVEVRFLLYMTATERLL</sequence>
<dbReference type="Proteomes" id="UP000266340">
    <property type="component" value="Unassembled WGS sequence"/>
</dbReference>
<evidence type="ECO:0000256" key="1">
    <source>
        <dbReference type="ARBA" id="ARBA00023015"/>
    </source>
</evidence>
<evidence type="ECO:0000256" key="3">
    <source>
        <dbReference type="ARBA" id="ARBA00023163"/>
    </source>
</evidence>
<name>A0A398CQV9_9BACL</name>
<evidence type="ECO:0000313" key="5">
    <source>
        <dbReference type="EMBL" id="RIE04923.1"/>
    </source>
</evidence>
<accession>A0A398CQV9</accession>
<dbReference type="Pfam" id="PF20240">
    <property type="entry name" value="DUF6597"/>
    <property type="match status" value="1"/>
</dbReference>
<gene>
    <name evidence="5" type="ORF">D3H35_03450</name>
</gene>
<organism evidence="5 6">
    <name type="scientific">Cohnella faecalis</name>
    <dbReference type="NCBI Taxonomy" id="2315694"/>
    <lineage>
        <taxon>Bacteria</taxon>
        <taxon>Bacillati</taxon>
        <taxon>Bacillota</taxon>
        <taxon>Bacilli</taxon>
        <taxon>Bacillales</taxon>
        <taxon>Paenibacillaceae</taxon>
        <taxon>Cohnella</taxon>
    </lineage>
</organism>
<proteinExistence type="predicted"/>
<comment type="caution">
    <text evidence="5">The sequence shown here is derived from an EMBL/GenBank/DDBJ whole genome shotgun (WGS) entry which is preliminary data.</text>
</comment>
<dbReference type="InterPro" id="IPR050204">
    <property type="entry name" value="AraC_XylS_family_regulators"/>
</dbReference>
<evidence type="ECO:0000259" key="4">
    <source>
        <dbReference type="PROSITE" id="PS01124"/>
    </source>
</evidence>
<keyword evidence="3" id="KW-0804">Transcription</keyword>